<dbReference type="EMBL" id="CP016094">
    <property type="protein sequence ID" value="AOS46424.1"/>
    <property type="molecule type" value="Genomic_DNA"/>
</dbReference>
<sequence length="197" mass="21836">MLRPRVGAEGALCYASWVASEYAATTYPRDFKRAVSRTLALSSEEIVGLPSVRLPWESRRGTSIYIAAPDFDYVDATHIEAVVSCLKYHNFRPRRPVKEHGQAHGDMSPAERQKLYEADMALIGKCKMMIAVLIFDDPGTLIEIGIALERGMKVFVYDPDGRAKNIMLTQGVSLVTDSLDAIITATFDEVARLTAHT</sequence>
<reference evidence="1 2" key="1">
    <citation type="submission" date="2016-06" db="EMBL/GenBank/DDBJ databases">
        <title>Three novel species with peptidoglycan cell walls form the new genus Lacunisphaera gen. nov. in the family Opitutaceae of the verrucomicrobial subdivision 4.</title>
        <authorList>
            <person name="Rast P."/>
            <person name="Gloeckner I."/>
            <person name="Jogler M."/>
            <person name="Boedeker C."/>
            <person name="Jeske O."/>
            <person name="Wiegand S."/>
            <person name="Reinhardt R."/>
            <person name="Schumann P."/>
            <person name="Rohde M."/>
            <person name="Spring S."/>
            <person name="Gloeckner F.O."/>
            <person name="Jogler C."/>
        </authorList>
    </citation>
    <scope>NUCLEOTIDE SEQUENCE [LARGE SCALE GENOMIC DNA]</scope>
    <source>
        <strain evidence="1 2">IG16b</strain>
    </source>
</reference>
<name>A0A1D8AZZ0_9BACT</name>
<evidence type="ECO:0000313" key="1">
    <source>
        <dbReference type="EMBL" id="AOS46424.1"/>
    </source>
</evidence>
<dbReference type="STRING" id="1838286.Verru16b_03530"/>
<dbReference type="Pfam" id="PF05014">
    <property type="entry name" value="Nuc_deoxyrib_tr"/>
    <property type="match status" value="1"/>
</dbReference>
<dbReference type="Gene3D" id="3.40.50.450">
    <property type="match status" value="1"/>
</dbReference>
<keyword evidence="1" id="KW-0808">Transferase</keyword>
<accession>A0A1D8AZZ0</accession>
<organism evidence="1 2">
    <name type="scientific">Lacunisphaera limnophila</name>
    <dbReference type="NCBI Taxonomy" id="1838286"/>
    <lineage>
        <taxon>Bacteria</taxon>
        <taxon>Pseudomonadati</taxon>
        <taxon>Verrucomicrobiota</taxon>
        <taxon>Opitutia</taxon>
        <taxon>Opitutales</taxon>
        <taxon>Opitutaceae</taxon>
        <taxon>Lacunisphaera</taxon>
    </lineage>
</organism>
<proteinExistence type="predicted"/>
<dbReference type="InterPro" id="IPR007710">
    <property type="entry name" value="Nucleoside_deoxyribTrfase"/>
</dbReference>
<keyword evidence="2" id="KW-1185">Reference proteome</keyword>
<dbReference type="GO" id="GO:0016740">
    <property type="term" value="F:transferase activity"/>
    <property type="evidence" value="ECO:0007669"/>
    <property type="project" value="UniProtKB-KW"/>
</dbReference>
<evidence type="ECO:0000313" key="2">
    <source>
        <dbReference type="Proteomes" id="UP000095228"/>
    </source>
</evidence>
<dbReference type="Proteomes" id="UP000095228">
    <property type="component" value="Chromosome"/>
</dbReference>
<dbReference type="KEGG" id="obg:Verru16b_03530"/>
<gene>
    <name evidence="1" type="ORF">Verru16b_03530</name>
</gene>
<dbReference type="SUPFAM" id="SSF52309">
    <property type="entry name" value="N-(deoxy)ribosyltransferase-like"/>
    <property type="match status" value="1"/>
</dbReference>
<dbReference type="AlphaFoldDB" id="A0A1D8AZZ0"/>
<protein>
    <submittedName>
        <fullName evidence="1">Nucleoside 2-deoxyribosyltransferase</fullName>
    </submittedName>
</protein>